<dbReference type="Proteomes" id="UP001519924">
    <property type="component" value="Unassembled WGS sequence"/>
</dbReference>
<evidence type="ECO:0000313" key="2">
    <source>
        <dbReference type="EMBL" id="MBW8270339.1"/>
    </source>
</evidence>
<dbReference type="InterPro" id="IPR013325">
    <property type="entry name" value="RNA_pol_sigma_r2"/>
</dbReference>
<sequence length="196" mass="21999">MEQPTREATFDARILKHIRHTAKRLARQGRMPGMDADDIAQDLFLDLWRRRAAFDPSRASFATFADRVIAHRVASLLCSTARLRAERQHLSLDEGDDGAERPVLADSLPDPQAVSEADQALALDVRRFLEGLPPALRRCCDLLLTPNLRAASAEAGLHRSTIYENARRLRRLAERAGLRDYVAAPRHFADRAGRCP</sequence>
<dbReference type="Gene3D" id="1.10.1740.10">
    <property type="match status" value="1"/>
</dbReference>
<keyword evidence="3" id="KW-1185">Reference proteome</keyword>
<evidence type="ECO:0000259" key="1">
    <source>
        <dbReference type="Pfam" id="PF04542"/>
    </source>
</evidence>
<comment type="caution">
    <text evidence="2">The sequence shown here is derived from an EMBL/GenBank/DDBJ whole genome shotgun (WGS) entry which is preliminary data.</text>
</comment>
<gene>
    <name evidence="2" type="ORF">K1J50_12695</name>
</gene>
<reference evidence="2 3" key="1">
    <citation type="submission" date="2021-08" db="EMBL/GenBank/DDBJ databases">
        <title>Caldovatus sediminis gen. nov., sp. nov., a moderately thermophilic bacterium isolated from a hot spring.</title>
        <authorList>
            <person name="Hu C.-J."/>
            <person name="Li W.-J."/>
            <person name="Xian W.-D."/>
        </authorList>
    </citation>
    <scope>NUCLEOTIDE SEQUENCE [LARGE SCALE GENOMIC DNA]</scope>
    <source>
        <strain evidence="2 3">SYSU G05006</strain>
    </source>
</reference>
<dbReference type="EMBL" id="JAHZUY010000037">
    <property type="protein sequence ID" value="MBW8270339.1"/>
    <property type="molecule type" value="Genomic_DNA"/>
</dbReference>
<dbReference type="InterPro" id="IPR007627">
    <property type="entry name" value="RNA_pol_sigma70_r2"/>
</dbReference>
<organism evidence="2 3">
    <name type="scientific">Caldovatus aquaticus</name>
    <dbReference type="NCBI Taxonomy" id="2865671"/>
    <lineage>
        <taxon>Bacteria</taxon>
        <taxon>Pseudomonadati</taxon>
        <taxon>Pseudomonadota</taxon>
        <taxon>Alphaproteobacteria</taxon>
        <taxon>Acetobacterales</taxon>
        <taxon>Roseomonadaceae</taxon>
        <taxon>Caldovatus</taxon>
    </lineage>
</organism>
<name>A0ABS7F402_9PROT</name>
<evidence type="ECO:0000313" key="3">
    <source>
        <dbReference type="Proteomes" id="UP001519924"/>
    </source>
</evidence>
<dbReference type="Pfam" id="PF04542">
    <property type="entry name" value="Sigma70_r2"/>
    <property type="match status" value="1"/>
</dbReference>
<dbReference type="SUPFAM" id="SSF88946">
    <property type="entry name" value="Sigma2 domain of RNA polymerase sigma factors"/>
    <property type="match status" value="1"/>
</dbReference>
<dbReference type="RefSeq" id="WP_304502916.1">
    <property type="nucleotide sequence ID" value="NZ_JAHZUY010000037.1"/>
</dbReference>
<feature type="non-terminal residue" evidence="2">
    <location>
        <position position="196"/>
    </location>
</feature>
<feature type="domain" description="RNA polymerase sigma-70 region 2" evidence="1">
    <location>
        <begin position="16"/>
        <end position="76"/>
    </location>
</feature>
<protein>
    <recommendedName>
        <fullName evidence="1">RNA polymerase sigma-70 region 2 domain-containing protein</fullName>
    </recommendedName>
</protein>
<accession>A0ABS7F402</accession>
<proteinExistence type="predicted"/>